<keyword evidence="7" id="KW-1185">Reference proteome</keyword>
<dbReference type="EMBL" id="JAAAMJ010000009">
    <property type="protein sequence ID" value="NDV87654.1"/>
    <property type="molecule type" value="Genomic_DNA"/>
</dbReference>
<proteinExistence type="inferred from homology"/>
<evidence type="ECO:0000256" key="2">
    <source>
        <dbReference type="ARBA" id="ARBA00022630"/>
    </source>
</evidence>
<evidence type="ECO:0000259" key="5">
    <source>
        <dbReference type="SMART" id="SM00903"/>
    </source>
</evidence>
<dbReference type="InterPro" id="IPR012349">
    <property type="entry name" value="Split_barrel_FMN-bd"/>
</dbReference>
<evidence type="ECO:0000256" key="3">
    <source>
        <dbReference type="ARBA" id="ARBA00022643"/>
    </source>
</evidence>
<dbReference type="Pfam" id="PF01613">
    <property type="entry name" value="Flavin_Reduct"/>
    <property type="match status" value="1"/>
</dbReference>
<sequence length="208" mass="22796">MTQGIDIAMDTLSAQQRYKLLCAIVIPRPIALVTTLGRDGVTNAAPFSFFNVFSETPPLVILGLQAKPDDTPKDTTRNIRRTGEFVVNLVDEAMAESMNVCAGDFPSDTSEIGPAGLNLSPSAKVAPARITEAPFALECRRHTMLSFGPERDLLVGEVLQVHAREGLLDAGTLHVDIERYRPLGRLFADLYARQRDIITLKRQHPGKS</sequence>
<dbReference type="Proteomes" id="UP000476332">
    <property type="component" value="Unassembled WGS sequence"/>
</dbReference>
<organism evidence="6 7">
    <name type="scientific">Aurantimonas aggregata</name>
    <dbReference type="NCBI Taxonomy" id="2047720"/>
    <lineage>
        <taxon>Bacteria</taxon>
        <taxon>Pseudomonadati</taxon>
        <taxon>Pseudomonadota</taxon>
        <taxon>Alphaproteobacteria</taxon>
        <taxon>Hyphomicrobiales</taxon>
        <taxon>Aurantimonadaceae</taxon>
        <taxon>Aurantimonas</taxon>
    </lineage>
</organism>
<evidence type="ECO:0000313" key="6">
    <source>
        <dbReference type="EMBL" id="NDV87654.1"/>
    </source>
</evidence>
<accession>A0A6L9MIG1</accession>
<comment type="caution">
    <text evidence="6">The sequence shown here is derived from an EMBL/GenBank/DDBJ whole genome shotgun (WGS) entry which is preliminary data.</text>
</comment>
<name>A0A6L9MIG1_9HYPH</name>
<feature type="domain" description="Flavin reductase like" evidence="5">
    <location>
        <begin position="23"/>
        <end position="182"/>
    </location>
</feature>
<comment type="cofactor">
    <cofactor evidence="1">
        <name>FMN</name>
        <dbReference type="ChEBI" id="CHEBI:58210"/>
    </cofactor>
</comment>
<dbReference type="InterPro" id="IPR002563">
    <property type="entry name" value="Flavin_Rdtase-like_dom"/>
</dbReference>
<dbReference type="PANTHER" id="PTHR33798:SF5">
    <property type="entry name" value="FLAVIN REDUCTASE LIKE DOMAIN-CONTAINING PROTEIN"/>
    <property type="match status" value="1"/>
</dbReference>
<keyword evidence="2" id="KW-0285">Flavoprotein</keyword>
<dbReference type="SMART" id="SM00903">
    <property type="entry name" value="Flavin_Reduct"/>
    <property type="match status" value="1"/>
</dbReference>
<dbReference type="GO" id="GO:0010181">
    <property type="term" value="F:FMN binding"/>
    <property type="evidence" value="ECO:0007669"/>
    <property type="project" value="InterPro"/>
</dbReference>
<evidence type="ECO:0000313" key="7">
    <source>
        <dbReference type="Proteomes" id="UP000476332"/>
    </source>
</evidence>
<dbReference type="PANTHER" id="PTHR33798">
    <property type="entry name" value="FLAVOPROTEIN OXYGENASE"/>
    <property type="match status" value="1"/>
</dbReference>
<keyword evidence="3" id="KW-0288">FMN</keyword>
<dbReference type="AlphaFoldDB" id="A0A6L9MIG1"/>
<protein>
    <submittedName>
        <fullName evidence="6">Flavin reductase family protein</fullName>
    </submittedName>
</protein>
<evidence type="ECO:0000256" key="4">
    <source>
        <dbReference type="ARBA" id="ARBA00038054"/>
    </source>
</evidence>
<gene>
    <name evidence="6" type="ORF">GTW51_13180</name>
</gene>
<dbReference type="RefSeq" id="WP_163044399.1">
    <property type="nucleotide sequence ID" value="NZ_JAAAMJ010000009.1"/>
</dbReference>
<comment type="similarity">
    <text evidence="4">Belongs to the flavoredoxin family.</text>
</comment>
<dbReference type="GO" id="GO:0016646">
    <property type="term" value="F:oxidoreductase activity, acting on the CH-NH group of donors, NAD or NADP as acceptor"/>
    <property type="evidence" value="ECO:0007669"/>
    <property type="project" value="UniProtKB-ARBA"/>
</dbReference>
<dbReference type="SUPFAM" id="SSF50475">
    <property type="entry name" value="FMN-binding split barrel"/>
    <property type="match status" value="1"/>
</dbReference>
<reference evidence="6 7" key="1">
    <citation type="submission" date="2020-01" db="EMBL/GenBank/DDBJ databases">
        <title>Genomes of bacteria type strains.</title>
        <authorList>
            <person name="Chen J."/>
            <person name="Zhu S."/>
            <person name="Chen J."/>
        </authorList>
    </citation>
    <scope>NUCLEOTIDE SEQUENCE [LARGE SCALE GENOMIC DNA]</scope>
    <source>
        <strain evidence="6 7">KCTC 52919</strain>
    </source>
</reference>
<evidence type="ECO:0000256" key="1">
    <source>
        <dbReference type="ARBA" id="ARBA00001917"/>
    </source>
</evidence>
<dbReference type="Gene3D" id="2.30.110.10">
    <property type="entry name" value="Electron Transport, Fmn-binding Protein, Chain A"/>
    <property type="match status" value="1"/>
</dbReference>